<sequence length="78" mass="8514">MLITHCYAKISISCNPKGKRGGKCKLCLQISMIQNMATSSPCSPSSPHPWSFVATSMEAAVLVKASSYSHVWDTRKPK</sequence>
<protein>
    <submittedName>
        <fullName evidence="1">Uncharacterized protein</fullName>
    </submittedName>
</protein>
<reference evidence="1 2" key="1">
    <citation type="submission" date="2024-01" db="EMBL/GenBank/DDBJ databases">
        <title>The complete chloroplast genome sequence of Lithospermum erythrorhizon: insights into the phylogenetic relationship among Boraginaceae species and the maternal lineages of purple gromwells.</title>
        <authorList>
            <person name="Okada T."/>
            <person name="Watanabe K."/>
        </authorList>
    </citation>
    <scope>NUCLEOTIDE SEQUENCE [LARGE SCALE GENOMIC DNA]</scope>
</reference>
<comment type="caution">
    <text evidence="1">The sequence shown here is derived from an EMBL/GenBank/DDBJ whole genome shotgun (WGS) entry which is preliminary data.</text>
</comment>
<keyword evidence="2" id="KW-1185">Reference proteome</keyword>
<evidence type="ECO:0000313" key="1">
    <source>
        <dbReference type="EMBL" id="GAA0145647.1"/>
    </source>
</evidence>
<proteinExistence type="predicted"/>
<accession>A0AAV3P6R7</accession>
<name>A0AAV3P6R7_LITER</name>
<dbReference type="AlphaFoldDB" id="A0AAV3P6R7"/>
<gene>
    <name evidence="1" type="ORF">LIER_05795</name>
</gene>
<evidence type="ECO:0000313" key="2">
    <source>
        <dbReference type="Proteomes" id="UP001454036"/>
    </source>
</evidence>
<dbReference type="EMBL" id="BAABME010000811">
    <property type="protein sequence ID" value="GAA0145647.1"/>
    <property type="molecule type" value="Genomic_DNA"/>
</dbReference>
<organism evidence="1 2">
    <name type="scientific">Lithospermum erythrorhizon</name>
    <name type="common">Purple gromwell</name>
    <name type="synonym">Lithospermum officinale var. erythrorhizon</name>
    <dbReference type="NCBI Taxonomy" id="34254"/>
    <lineage>
        <taxon>Eukaryota</taxon>
        <taxon>Viridiplantae</taxon>
        <taxon>Streptophyta</taxon>
        <taxon>Embryophyta</taxon>
        <taxon>Tracheophyta</taxon>
        <taxon>Spermatophyta</taxon>
        <taxon>Magnoliopsida</taxon>
        <taxon>eudicotyledons</taxon>
        <taxon>Gunneridae</taxon>
        <taxon>Pentapetalae</taxon>
        <taxon>asterids</taxon>
        <taxon>lamiids</taxon>
        <taxon>Boraginales</taxon>
        <taxon>Boraginaceae</taxon>
        <taxon>Boraginoideae</taxon>
        <taxon>Lithospermeae</taxon>
        <taxon>Lithospermum</taxon>
    </lineage>
</organism>
<dbReference type="Proteomes" id="UP001454036">
    <property type="component" value="Unassembled WGS sequence"/>
</dbReference>